<name>A0A2A6CW40_PRIPA</name>
<accession>A0A2A6CW40</accession>
<sequence>MPPRHSINCATLETLQVYLSAPTSPFSNATLMGKKIISEICIVPKLIYRKDGGELSGAEFGADACASATSPLRIGQKTICTQLTDRVVRVVLGDGTRRTLDNGAVQCDQEDAVIHVPYDTGSGKLRVDFVAGPSNCPCPDRWTWDKNSAVPQKKAGKYNIWCRAGAWIMEYNPYGLLVLEAA</sequence>
<evidence type="ECO:0000313" key="1">
    <source>
        <dbReference type="EnsemblMetazoa" id="PPA13333.1"/>
    </source>
</evidence>
<dbReference type="EnsemblMetazoa" id="PPA13333.1">
    <property type="protein sequence ID" value="PPA13333.1"/>
    <property type="gene ID" value="WBGene00102887"/>
</dbReference>
<dbReference type="AlphaFoldDB" id="A0A2A6CW40"/>
<reference evidence="2" key="1">
    <citation type="journal article" date="2008" name="Nat. Genet.">
        <title>The Pristionchus pacificus genome provides a unique perspective on nematode lifestyle and parasitism.</title>
        <authorList>
            <person name="Dieterich C."/>
            <person name="Clifton S.W."/>
            <person name="Schuster L.N."/>
            <person name="Chinwalla A."/>
            <person name="Delehaunty K."/>
            <person name="Dinkelacker I."/>
            <person name="Fulton L."/>
            <person name="Fulton R."/>
            <person name="Godfrey J."/>
            <person name="Minx P."/>
            <person name="Mitreva M."/>
            <person name="Roeseler W."/>
            <person name="Tian H."/>
            <person name="Witte H."/>
            <person name="Yang S.P."/>
            <person name="Wilson R.K."/>
            <person name="Sommer R.J."/>
        </authorList>
    </citation>
    <scope>NUCLEOTIDE SEQUENCE [LARGE SCALE GENOMIC DNA]</scope>
    <source>
        <strain evidence="2">PS312</strain>
    </source>
</reference>
<accession>A0A8R1YI74</accession>
<organism evidence="1 2">
    <name type="scientific">Pristionchus pacificus</name>
    <name type="common">Parasitic nematode worm</name>
    <dbReference type="NCBI Taxonomy" id="54126"/>
    <lineage>
        <taxon>Eukaryota</taxon>
        <taxon>Metazoa</taxon>
        <taxon>Ecdysozoa</taxon>
        <taxon>Nematoda</taxon>
        <taxon>Chromadorea</taxon>
        <taxon>Rhabditida</taxon>
        <taxon>Rhabditina</taxon>
        <taxon>Diplogasteromorpha</taxon>
        <taxon>Diplogasteroidea</taxon>
        <taxon>Neodiplogasteridae</taxon>
        <taxon>Pristionchus</taxon>
    </lineage>
</organism>
<gene>
    <name evidence="1" type="primary">WBGene00102887</name>
</gene>
<evidence type="ECO:0000313" key="2">
    <source>
        <dbReference type="Proteomes" id="UP000005239"/>
    </source>
</evidence>
<reference evidence="1" key="2">
    <citation type="submission" date="2022-06" db="UniProtKB">
        <authorList>
            <consortium name="EnsemblMetazoa"/>
        </authorList>
    </citation>
    <scope>IDENTIFICATION</scope>
    <source>
        <strain evidence="1">PS312</strain>
    </source>
</reference>
<dbReference type="Proteomes" id="UP000005239">
    <property type="component" value="Unassembled WGS sequence"/>
</dbReference>
<keyword evidence="2" id="KW-1185">Reference proteome</keyword>
<protein>
    <submittedName>
        <fullName evidence="1">Uncharacterized protein</fullName>
    </submittedName>
</protein>
<proteinExistence type="predicted"/>